<dbReference type="RefSeq" id="WP_354368889.1">
    <property type="nucleotide sequence ID" value="NZ_JBEPMA010000012.1"/>
</dbReference>
<evidence type="ECO:0000259" key="6">
    <source>
        <dbReference type="PROSITE" id="PS51635"/>
    </source>
</evidence>
<dbReference type="InterPro" id="IPR045943">
    <property type="entry name" value="DUF6363"/>
</dbReference>
<evidence type="ECO:0000313" key="7">
    <source>
        <dbReference type="EMBL" id="MET3617967.1"/>
    </source>
</evidence>
<dbReference type="PANTHER" id="PTHR14226:SF25">
    <property type="entry name" value="PHOSPHOESTERASE"/>
    <property type="match status" value="1"/>
</dbReference>
<feature type="domain" description="PNPLA" evidence="6">
    <location>
        <begin position="5"/>
        <end position="171"/>
    </location>
</feature>
<keyword evidence="8" id="KW-1185">Reference proteome</keyword>
<comment type="caution">
    <text evidence="4">Lacks conserved residue(s) required for the propagation of feature annotation.</text>
</comment>
<evidence type="ECO:0000256" key="5">
    <source>
        <dbReference type="SAM" id="Phobius"/>
    </source>
</evidence>
<keyword evidence="2 4" id="KW-0442">Lipid degradation</keyword>
<proteinExistence type="predicted"/>
<dbReference type="PROSITE" id="PS51635">
    <property type="entry name" value="PNPLA"/>
    <property type="match status" value="1"/>
</dbReference>
<gene>
    <name evidence="7" type="ORF">ABID14_001602</name>
</gene>
<reference evidence="7 8" key="1">
    <citation type="submission" date="2024-06" db="EMBL/GenBank/DDBJ databases">
        <title>Genomic Encyclopedia of Type Strains, Phase IV (KMG-IV): sequencing the most valuable type-strain genomes for metagenomic binning, comparative biology and taxonomic classification.</title>
        <authorList>
            <person name="Goeker M."/>
        </authorList>
    </citation>
    <scope>NUCLEOTIDE SEQUENCE [LARGE SCALE GENOMIC DNA]</scope>
    <source>
        <strain evidence="7 8">DSM 21460</strain>
    </source>
</reference>
<keyword evidence="5" id="KW-0472">Membrane</keyword>
<dbReference type="PANTHER" id="PTHR14226">
    <property type="entry name" value="NEUROPATHY TARGET ESTERASE/SWISS CHEESE D.MELANOGASTER"/>
    <property type="match status" value="1"/>
</dbReference>
<dbReference type="CDD" id="cd07208">
    <property type="entry name" value="Pat_hypo_Ecoli_yjju_like"/>
    <property type="match status" value="1"/>
</dbReference>
<feature type="short sequence motif" description="GXSXG" evidence="4">
    <location>
        <begin position="36"/>
        <end position="40"/>
    </location>
</feature>
<feature type="transmembrane region" description="Helical" evidence="5">
    <location>
        <begin position="29"/>
        <end position="48"/>
    </location>
</feature>
<evidence type="ECO:0000256" key="1">
    <source>
        <dbReference type="ARBA" id="ARBA00022801"/>
    </source>
</evidence>
<dbReference type="EMBL" id="JBEPMA010000012">
    <property type="protein sequence ID" value="MET3617967.1"/>
    <property type="molecule type" value="Genomic_DNA"/>
</dbReference>
<protein>
    <submittedName>
        <fullName evidence="7">Patatin/cPLA2 family phospholipase</fullName>
    </submittedName>
</protein>
<evidence type="ECO:0000313" key="8">
    <source>
        <dbReference type="Proteomes" id="UP001549162"/>
    </source>
</evidence>
<dbReference type="SUPFAM" id="SSF52151">
    <property type="entry name" value="FabD/lysophospholipase-like"/>
    <property type="match status" value="1"/>
</dbReference>
<feature type="active site" description="Proton acceptor" evidence="4">
    <location>
        <position position="158"/>
    </location>
</feature>
<evidence type="ECO:0000256" key="3">
    <source>
        <dbReference type="ARBA" id="ARBA00023098"/>
    </source>
</evidence>
<evidence type="ECO:0000256" key="4">
    <source>
        <dbReference type="PROSITE-ProRule" id="PRU01161"/>
    </source>
</evidence>
<dbReference type="Pfam" id="PF01734">
    <property type="entry name" value="Patatin"/>
    <property type="match status" value="1"/>
</dbReference>
<dbReference type="InterPro" id="IPR016035">
    <property type="entry name" value="Acyl_Trfase/lysoPLipase"/>
</dbReference>
<keyword evidence="3 4" id="KW-0443">Lipid metabolism</keyword>
<dbReference type="InterPro" id="IPR002641">
    <property type="entry name" value="PNPLA_dom"/>
</dbReference>
<dbReference type="InterPro" id="IPR050301">
    <property type="entry name" value="NTE"/>
</dbReference>
<keyword evidence="5" id="KW-0812">Transmembrane</keyword>
<dbReference type="InterPro" id="IPR037483">
    <property type="entry name" value="YjjU-like"/>
</dbReference>
<evidence type="ECO:0000256" key="2">
    <source>
        <dbReference type="ARBA" id="ARBA00022963"/>
    </source>
</evidence>
<dbReference type="Proteomes" id="UP001549162">
    <property type="component" value="Unassembled WGS sequence"/>
</dbReference>
<accession>A0ABV2JB08</accession>
<dbReference type="Gene3D" id="3.40.1090.10">
    <property type="entry name" value="Cytosolic phospholipase A2 catalytic domain"/>
    <property type="match status" value="2"/>
</dbReference>
<name>A0ABV2JB08_9FIRM</name>
<comment type="caution">
    <text evidence="7">The sequence shown here is derived from an EMBL/GenBank/DDBJ whole genome shotgun (WGS) entry which is preliminary data.</text>
</comment>
<feature type="active site" description="Nucleophile" evidence="4">
    <location>
        <position position="38"/>
    </location>
</feature>
<feature type="short sequence motif" description="DGA/G" evidence="4">
    <location>
        <begin position="158"/>
        <end position="160"/>
    </location>
</feature>
<keyword evidence="5" id="KW-1133">Transmembrane helix</keyword>
<keyword evidence="1 4" id="KW-0378">Hydrolase</keyword>
<organism evidence="7 8">
    <name type="scientific">Peptoniphilus olsenii</name>
    <dbReference type="NCBI Taxonomy" id="411570"/>
    <lineage>
        <taxon>Bacteria</taxon>
        <taxon>Bacillati</taxon>
        <taxon>Bacillota</taxon>
        <taxon>Tissierellia</taxon>
        <taxon>Tissierellales</taxon>
        <taxon>Peptoniphilaceae</taxon>
        <taxon>Peptoniphilus</taxon>
    </lineage>
</organism>
<dbReference type="Pfam" id="PF19890">
    <property type="entry name" value="DUF6363"/>
    <property type="match status" value="1"/>
</dbReference>
<sequence>MKTGLVLEGGAMRGMYTAGVLDVFMDNNIAFDGIIGVSAGALFGVNFLSNQKGRVIRYNKKYNKDKHYMGILPLLKTGNIIDTDYAYYKVPFELDVFDDATFKKSNVPFYAVMTNAETGEPEYFIVKSVLEQMDWLRASGSMPFLSKPVKIGNKLYMDGAITDSIPFKFMLEHGYDRLVVILTKPKNYIKKPLPPHITNLIYKKEFPKLADKIRNRHKMYNKQMSDLQKLERKKIIKIIRPSSKPKVGRIEKDSNKLEELYQLGRRDCHEFLKRERVRNL</sequence>